<proteinExistence type="predicted"/>
<dbReference type="AlphaFoldDB" id="A0A382GR37"/>
<keyword evidence="2" id="KW-0808">Transferase</keyword>
<dbReference type="PANTHER" id="PTHR43861:SF1">
    <property type="entry name" value="TRANS-ACONITATE 2-METHYLTRANSFERASE"/>
    <property type="match status" value="1"/>
</dbReference>
<organism evidence="4">
    <name type="scientific">marine metagenome</name>
    <dbReference type="NCBI Taxonomy" id="408172"/>
    <lineage>
        <taxon>unclassified sequences</taxon>
        <taxon>metagenomes</taxon>
        <taxon>ecological metagenomes</taxon>
    </lineage>
</organism>
<sequence length="246" mass="28245">MKENATNQSALETRIVSQRSQSTDLNQWIFEQLNLSNNEKVLELCCGTGAQTNYFSRHLIHGTLTSVDVNPESIATARSSITVPNSTFIVSEIDSPEKYLTGEYDLVFSAYGFYYSSNPERLHNTLAKNLETNGRFVIVGPILGNNKQLYEIVKSIGLDIPESVLDSSETFMIRFLEIFLERYSDVRLIRFINHIDYQNHSQLMNYWKNTTFYKPGFDKDFLDASKHYFGSEIRVDKSIAYLEGRV</sequence>
<dbReference type="CDD" id="cd02440">
    <property type="entry name" value="AdoMet_MTases"/>
    <property type="match status" value="1"/>
</dbReference>
<protein>
    <recommendedName>
        <fullName evidence="3">Methyltransferase domain-containing protein</fullName>
    </recommendedName>
</protein>
<evidence type="ECO:0000313" key="4">
    <source>
        <dbReference type="EMBL" id="SVB77596.1"/>
    </source>
</evidence>
<gene>
    <name evidence="4" type="ORF">METZ01_LOCUS230450</name>
</gene>
<dbReference type="Gene3D" id="3.40.50.150">
    <property type="entry name" value="Vaccinia Virus protein VP39"/>
    <property type="match status" value="1"/>
</dbReference>
<dbReference type="GO" id="GO:0008168">
    <property type="term" value="F:methyltransferase activity"/>
    <property type="evidence" value="ECO:0007669"/>
    <property type="project" value="UniProtKB-KW"/>
</dbReference>
<dbReference type="EMBL" id="UINC01056952">
    <property type="protein sequence ID" value="SVB77596.1"/>
    <property type="molecule type" value="Genomic_DNA"/>
</dbReference>
<dbReference type="InterPro" id="IPR029063">
    <property type="entry name" value="SAM-dependent_MTases_sf"/>
</dbReference>
<evidence type="ECO:0000256" key="1">
    <source>
        <dbReference type="ARBA" id="ARBA00022603"/>
    </source>
</evidence>
<name>A0A382GR37_9ZZZZ</name>
<feature type="domain" description="Methyltransferase" evidence="3">
    <location>
        <begin position="41"/>
        <end position="134"/>
    </location>
</feature>
<dbReference type="PANTHER" id="PTHR43861">
    <property type="entry name" value="TRANS-ACONITATE 2-METHYLTRANSFERASE-RELATED"/>
    <property type="match status" value="1"/>
</dbReference>
<reference evidence="4" key="1">
    <citation type="submission" date="2018-05" db="EMBL/GenBank/DDBJ databases">
        <authorList>
            <person name="Lanie J.A."/>
            <person name="Ng W.-L."/>
            <person name="Kazmierczak K.M."/>
            <person name="Andrzejewski T.M."/>
            <person name="Davidsen T.M."/>
            <person name="Wayne K.J."/>
            <person name="Tettelin H."/>
            <person name="Glass J.I."/>
            <person name="Rusch D."/>
            <person name="Podicherti R."/>
            <person name="Tsui H.-C.T."/>
            <person name="Winkler M.E."/>
        </authorList>
    </citation>
    <scope>NUCLEOTIDE SEQUENCE</scope>
</reference>
<dbReference type="InterPro" id="IPR041698">
    <property type="entry name" value="Methyltransf_25"/>
</dbReference>
<keyword evidence="1" id="KW-0489">Methyltransferase</keyword>
<evidence type="ECO:0000256" key="2">
    <source>
        <dbReference type="ARBA" id="ARBA00022679"/>
    </source>
</evidence>
<dbReference type="SUPFAM" id="SSF53335">
    <property type="entry name" value="S-adenosyl-L-methionine-dependent methyltransferases"/>
    <property type="match status" value="1"/>
</dbReference>
<dbReference type="Pfam" id="PF13649">
    <property type="entry name" value="Methyltransf_25"/>
    <property type="match status" value="1"/>
</dbReference>
<accession>A0A382GR37</accession>
<evidence type="ECO:0000259" key="3">
    <source>
        <dbReference type="Pfam" id="PF13649"/>
    </source>
</evidence>
<dbReference type="GO" id="GO:0032259">
    <property type="term" value="P:methylation"/>
    <property type="evidence" value="ECO:0007669"/>
    <property type="project" value="UniProtKB-KW"/>
</dbReference>